<dbReference type="GO" id="GO:0000151">
    <property type="term" value="C:ubiquitin ligase complex"/>
    <property type="evidence" value="ECO:0007669"/>
    <property type="project" value="TreeGrafter"/>
</dbReference>
<dbReference type="PANTHER" id="PTHR31531:SF2">
    <property type="entry name" value="E3 UBIQUITIN-PROTEIN LIGASE E3D"/>
    <property type="match status" value="1"/>
</dbReference>
<evidence type="ECO:0000313" key="1">
    <source>
        <dbReference type="EMBL" id="KAF8405280.1"/>
    </source>
</evidence>
<dbReference type="OrthoDB" id="781818at2759"/>
<dbReference type="GO" id="GO:0051865">
    <property type="term" value="P:protein autoubiquitination"/>
    <property type="evidence" value="ECO:0007669"/>
    <property type="project" value="TreeGrafter"/>
</dbReference>
<protein>
    <recommendedName>
        <fullName evidence="3">Ubiquitin-conjugating enzyme E2C-binding protein</fullName>
    </recommendedName>
</protein>
<dbReference type="EMBL" id="JABCRI010000006">
    <property type="protein sequence ID" value="KAF8405280.1"/>
    <property type="molecule type" value="Genomic_DNA"/>
</dbReference>
<dbReference type="Proteomes" id="UP000655225">
    <property type="component" value="Unassembled WGS sequence"/>
</dbReference>
<dbReference type="GO" id="GO:0031624">
    <property type="term" value="F:ubiquitin conjugating enzyme binding"/>
    <property type="evidence" value="ECO:0007669"/>
    <property type="project" value="TreeGrafter"/>
</dbReference>
<name>A0A834ZH36_TETSI</name>
<proteinExistence type="predicted"/>
<dbReference type="PANTHER" id="PTHR31531">
    <property type="entry name" value="E3 UBIQUITIN-PROTEIN LIGASE E3D FAMILY MEMBER"/>
    <property type="match status" value="1"/>
</dbReference>
<accession>A0A834ZH36</accession>
<dbReference type="GO" id="GO:0043161">
    <property type="term" value="P:proteasome-mediated ubiquitin-dependent protein catabolic process"/>
    <property type="evidence" value="ECO:0007669"/>
    <property type="project" value="TreeGrafter"/>
</dbReference>
<dbReference type="GO" id="GO:0005634">
    <property type="term" value="C:nucleus"/>
    <property type="evidence" value="ECO:0007669"/>
    <property type="project" value="TreeGrafter"/>
</dbReference>
<dbReference type="GO" id="GO:0030332">
    <property type="term" value="F:cyclin binding"/>
    <property type="evidence" value="ECO:0007669"/>
    <property type="project" value="TreeGrafter"/>
</dbReference>
<dbReference type="InterPro" id="IPR019193">
    <property type="entry name" value="UBQ-conj_enz_E2-bd_prot"/>
</dbReference>
<reference evidence="1 2" key="1">
    <citation type="submission" date="2020-04" db="EMBL/GenBank/DDBJ databases">
        <title>Plant Genome Project.</title>
        <authorList>
            <person name="Zhang R.-G."/>
        </authorList>
    </citation>
    <scope>NUCLEOTIDE SEQUENCE [LARGE SCALE GENOMIC DNA]</scope>
    <source>
        <strain evidence="1">YNK0</strain>
        <tissue evidence="1">Leaf</tissue>
    </source>
</reference>
<dbReference type="GO" id="GO:0000209">
    <property type="term" value="P:protein polyubiquitination"/>
    <property type="evidence" value="ECO:0007669"/>
    <property type="project" value="TreeGrafter"/>
</dbReference>
<keyword evidence="2" id="KW-1185">Reference proteome</keyword>
<sequence length="457" mass="51046">MSFQLSAAENPSKWRFTWETLAHIPTLRLILFNPKSKPANQCKNLEVSLNFEESVLLVGWIEDIEDRYDGPVNFSLRVPIPRVLIDHGSPVDFRVMEDHIEIKLVLLLRVDHPIVANFDFVLDLSEEGSCRENVSSDRLQPLSMDTDLKSLSCREGVHFYCKSCSMKLTRRPLRSFVEMPSVNWREVADNWFGACCCSFGGISEQLVTKYANSFICAVGTCLLDATSVIVCKDDLVGFIFPDCDGSKKRDFKPDLVGECDLTEVMLDSGSNNDTRAICCGNQSERMFENFEKLSCMPHKKENFDATEECEGTDKANNGDTSFCTSPAASDFCGIVAPAHGLSAKYQCHYCVDMTSYVPNQDHEDCSHGVSGTASKDQGSSKCIELLTNQKSLLNGSLGNVFMVRSSNLSKDVQWIEFMCAQCSSPLGAYPCISDSNAPLDGGVRLFKCCWFAYWWVR</sequence>
<gene>
    <name evidence="1" type="ORF">HHK36_010182</name>
</gene>
<dbReference type="AlphaFoldDB" id="A0A834ZH36"/>
<organism evidence="1 2">
    <name type="scientific">Tetracentron sinense</name>
    <name type="common">Spur-leaf</name>
    <dbReference type="NCBI Taxonomy" id="13715"/>
    <lineage>
        <taxon>Eukaryota</taxon>
        <taxon>Viridiplantae</taxon>
        <taxon>Streptophyta</taxon>
        <taxon>Embryophyta</taxon>
        <taxon>Tracheophyta</taxon>
        <taxon>Spermatophyta</taxon>
        <taxon>Magnoliopsida</taxon>
        <taxon>Trochodendrales</taxon>
        <taxon>Trochodendraceae</taxon>
        <taxon>Tetracentron</taxon>
    </lineage>
</organism>
<evidence type="ECO:0008006" key="3">
    <source>
        <dbReference type="Google" id="ProtNLM"/>
    </source>
</evidence>
<evidence type="ECO:0000313" key="2">
    <source>
        <dbReference type="Proteomes" id="UP000655225"/>
    </source>
</evidence>
<dbReference type="GO" id="GO:0061630">
    <property type="term" value="F:ubiquitin protein ligase activity"/>
    <property type="evidence" value="ECO:0007669"/>
    <property type="project" value="TreeGrafter"/>
</dbReference>
<comment type="caution">
    <text evidence="1">The sequence shown here is derived from an EMBL/GenBank/DDBJ whole genome shotgun (WGS) entry which is preliminary data.</text>
</comment>
<dbReference type="Pfam" id="PF09814">
    <property type="entry name" value="HECT_2"/>
    <property type="match status" value="1"/>
</dbReference>
<dbReference type="GO" id="GO:0006513">
    <property type="term" value="P:protein monoubiquitination"/>
    <property type="evidence" value="ECO:0007669"/>
    <property type="project" value="TreeGrafter"/>
</dbReference>
<dbReference type="GO" id="GO:0005829">
    <property type="term" value="C:cytosol"/>
    <property type="evidence" value="ECO:0007669"/>
    <property type="project" value="TreeGrafter"/>
</dbReference>